<proteinExistence type="predicted"/>
<dbReference type="InterPro" id="IPR003340">
    <property type="entry name" value="B3_DNA-bd"/>
</dbReference>
<dbReference type="Gene3D" id="2.40.330.10">
    <property type="entry name" value="DNA-binding pseudobarrel domain"/>
    <property type="match status" value="2"/>
</dbReference>
<evidence type="ECO:0000259" key="6">
    <source>
        <dbReference type="PROSITE" id="PS50863"/>
    </source>
</evidence>
<dbReference type="PANTHER" id="PTHR31391">
    <property type="entry name" value="B3 DOMAIN-CONTAINING PROTEIN OS11G0197600-RELATED"/>
    <property type="match status" value="1"/>
</dbReference>
<evidence type="ECO:0000313" key="8">
    <source>
        <dbReference type="Proteomes" id="UP000734854"/>
    </source>
</evidence>
<dbReference type="EMBL" id="JACMSC010000004">
    <property type="protein sequence ID" value="KAG6523328.1"/>
    <property type="molecule type" value="Genomic_DNA"/>
</dbReference>
<evidence type="ECO:0000256" key="4">
    <source>
        <dbReference type="ARBA" id="ARBA00023163"/>
    </source>
</evidence>
<name>A0A8J5HBB9_ZINOF</name>
<organism evidence="7 8">
    <name type="scientific">Zingiber officinale</name>
    <name type="common">Ginger</name>
    <name type="synonym">Amomum zingiber</name>
    <dbReference type="NCBI Taxonomy" id="94328"/>
    <lineage>
        <taxon>Eukaryota</taxon>
        <taxon>Viridiplantae</taxon>
        <taxon>Streptophyta</taxon>
        <taxon>Embryophyta</taxon>
        <taxon>Tracheophyta</taxon>
        <taxon>Spermatophyta</taxon>
        <taxon>Magnoliopsida</taxon>
        <taxon>Liliopsida</taxon>
        <taxon>Zingiberales</taxon>
        <taxon>Zingiberaceae</taxon>
        <taxon>Zingiber</taxon>
    </lineage>
</organism>
<reference evidence="7 8" key="1">
    <citation type="submission" date="2020-08" db="EMBL/GenBank/DDBJ databases">
        <title>Plant Genome Project.</title>
        <authorList>
            <person name="Zhang R.-G."/>
        </authorList>
    </citation>
    <scope>NUCLEOTIDE SEQUENCE [LARGE SCALE GENOMIC DNA]</scope>
    <source>
        <tissue evidence="7">Rhizome</tissue>
    </source>
</reference>
<keyword evidence="8" id="KW-1185">Reference proteome</keyword>
<evidence type="ECO:0000256" key="5">
    <source>
        <dbReference type="ARBA" id="ARBA00023242"/>
    </source>
</evidence>
<dbReference type="PROSITE" id="PS50863">
    <property type="entry name" value="B3"/>
    <property type="match status" value="2"/>
</dbReference>
<gene>
    <name evidence="7" type="ORF">ZIOFF_013184</name>
</gene>
<accession>A0A8J5HBB9</accession>
<keyword evidence="4" id="KW-0804">Transcription</keyword>
<dbReference type="GO" id="GO:0005634">
    <property type="term" value="C:nucleus"/>
    <property type="evidence" value="ECO:0007669"/>
    <property type="project" value="UniProtKB-SubCell"/>
</dbReference>
<sequence length="369" mass="42168">MLSFNKSSAKVVLLFDSCFFMNSAITPVVSHSCCHPLPLLQQKMSGRCKGCEEWEKHFYWNHMDKRRIHFFKFMAGDFNKRLKLPKNFVKNFKDHISEDVTLKGPSGSIWRVGSTNMETELCFRAGWKNFVKDHHIKEFDVLVFRYDGDSCFDVLIFGGDGCEKATCFLNQKRNLKRREKADDSAQALNLCASSPHGKTLAEISSPSSSYKGEKDHQVQIKEEQVGKEKQKQVGITTSNTPSLFISRKTKLSLSELKKASKLSLRIPKEHPNFVAVMRHLNVSEQPLLTIPASFRKAYLRKDISQITLQTPTRAKRWMVKIAKTRKSIGGVTWKRFVDDNNLKEGDVCAFELTEAEGAKMMVHIAKHET</sequence>
<evidence type="ECO:0000256" key="3">
    <source>
        <dbReference type="ARBA" id="ARBA00023125"/>
    </source>
</evidence>
<keyword evidence="2" id="KW-0805">Transcription regulation</keyword>
<dbReference type="InterPro" id="IPR044837">
    <property type="entry name" value="REM16-like"/>
</dbReference>
<protein>
    <recommendedName>
        <fullName evidence="6">TF-B3 domain-containing protein</fullName>
    </recommendedName>
</protein>
<comment type="subcellular location">
    <subcellularLocation>
        <location evidence="1">Nucleus</location>
    </subcellularLocation>
</comment>
<evidence type="ECO:0000256" key="2">
    <source>
        <dbReference type="ARBA" id="ARBA00023015"/>
    </source>
</evidence>
<dbReference type="SUPFAM" id="SSF101936">
    <property type="entry name" value="DNA-binding pseudobarrel domain"/>
    <property type="match status" value="2"/>
</dbReference>
<comment type="caution">
    <text evidence="7">The sequence shown here is derived from an EMBL/GenBank/DDBJ whole genome shotgun (WGS) entry which is preliminary data.</text>
</comment>
<dbReference type="InterPro" id="IPR015300">
    <property type="entry name" value="DNA-bd_pseudobarrel_sf"/>
</dbReference>
<dbReference type="CDD" id="cd10017">
    <property type="entry name" value="B3_DNA"/>
    <property type="match status" value="2"/>
</dbReference>
<evidence type="ECO:0000313" key="7">
    <source>
        <dbReference type="EMBL" id="KAG6523328.1"/>
    </source>
</evidence>
<dbReference type="Proteomes" id="UP000734854">
    <property type="component" value="Unassembled WGS sequence"/>
</dbReference>
<dbReference type="Pfam" id="PF02362">
    <property type="entry name" value="B3"/>
    <property type="match status" value="2"/>
</dbReference>
<dbReference type="GO" id="GO:0003677">
    <property type="term" value="F:DNA binding"/>
    <property type="evidence" value="ECO:0007669"/>
    <property type="project" value="UniProtKB-KW"/>
</dbReference>
<dbReference type="AlphaFoldDB" id="A0A8J5HBB9"/>
<keyword evidence="3" id="KW-0238">DNA-binding</keyword>
<evidence type="ECO:0000256" key="1">
    <source>
        <dbReference type="ARBA" id="ARBA00004123"/>
    </source>
</evidence>
<feature type="domain" description="TF-B3" evidence="6">
    <location>
        <begin position="273"/>
        <end position="368"/>
    </location>
</feature>
<feature type="domain" description="TF-B3" evidence="6">
    <location>
        <begin position="67"/>
        <end position="160"/>
    </location>
</feature>
<keyword evidence="5" id="KW-0539">Nucleus</keyword>
<dbReference type="PANTHER" id="PTHR31391:SF4">
    <property type="entry name" value="B3 DOMAIN-CONTAINING PROTEIN OS03G0184500"/>
    <property type="match status" value="1"/>
</dbReference>
<dbReference type="SMART" id="SM01019">
    <property type="entry name" value="B3"/>
    <property type="match status" value="2"/>
</dbReference>